<name>A0AAX6EAT5_IRIPA</name>
<gene>
    <name evidence="1" type="ORF">M6B38_199540</name>
</gene>
<evidence type="ECO:0000313" key="1">
    <source>
        <dbReference type="EMBL" id="KAJ6801050.1"/>
    </source>
</evidence>
<dbReference type="AlphaFoldDB" id="A0AAX6EAT5"/>
<dbReference type="Proteomes" id="UP001140949">
    <property type="component" value="Unassembled WGS sequence"/>
</dbReference>
<protein>
    <submittedName>
        <fullName evidence="1">Uncharacterized protein</fullName>
    </submittedName>
</protein>
<sequence length="39" mass="4082">MRRNAPAIDHAVVAEIQHDGVFLFDSSAAPTASPTITSS</sequence>
<evidence type="ECO:0000313" key="2">
    <source>
        <dbReference type="Proteomes" id="UP001140949"/>
    </source>
</evidence>
<reference evidence="1" key="2">
    <citation type="submission" date="2023-04" db="EMBL/GenBank/DDBJ databases">
        <authorList>
            <person name="Bruccoleri R.E."/>
            <person name="Oakeley E.J."/>
            <person name="Faust A.-M."/>
            <person name="Dessus-Babus S."/>
            <person name="Altorfer M."/>
            <person name="Burckhardt D."/>
            <person name="Oertli M."/>
            <person name="Naumann U."/>
            <person name="Petersen F."/>
            <person name="Wong J."/>
        </authorList>
    </citation>
    <scope>NUCLEOTIDE SEQUENCE</scope>
    <source>
        <strain evidence="1">GSM-AAB239-AS_SAM_17_03QT</strain>
        <tissue evidence="1">Leaf</tissue>
    </source>
</reference>
<organism evidence="1 2">
    <name type="scientific">Iris pallida</name>
    <name type="common">Sweet iris</name>
    <dbReference type="NCBI Taxonomy" id="29817"/>
    <lineage>
        <taxon>Eukaryota</taxon>
        <taxon>Viridiplantae</taxon>
        <taxon>Streptophyta</taxon>
        <taxon>Embryophyta</taxon>
        <taxon>Tracheophyta</taxon>
        <taxon>Spermatophyta</taxon>
        <taxon>Magnoliopsida</taxon>
        <taxon>Liliopsida</taxon>
        <taxon>Asparagales</taxon>
        <taxon>Iridaceae</taxon>
        <taxon>Iridoideae</taxon>
        <taxon>Irideae</taxon>
        <taxon>Iris</taxon>
    </lineage>
</organism>
<comment type="caution">
    <text evidence="1">The sequence shown here is derived from an EMBL/GenBank/DDBJ whole genome shotgun (WGS) entry which is preliminary data.</text>
</comment>
<proteinExistence type="predicted"/>
<dbReference type="EMBL" id="JANAVB010038419">
    <property type="protein sequence ID" value="KAJ6801050.1"/>
    <property type="molecule type" value="Genomic_DNA"/>
</dbReference>
<reference evidence="1" key="1">
    <citation type="journal article" date="2023" name="GigaByte">
        <title>Genome assembly of the bearded iris, Iris pallida Lam.</title>
        <authorList>
            <person name="Bruccoleri R.E."/>
            <person name="Oakeley E.J."/>
            <person name="Faust A.M.E."/>
            <person name="Altorfer M."/>
            <person name="Dessus-Babus S."/>
            <person name="Burckhardt D."/>
            <person name="Oertli M."/>
            <person name="Naumann U."/>
            <person name="Petersen F."/>
            <person name="Wong J."/>
        </authorList>
    </citation>
    <scope>NUCLEOTIDE SEQUENCE</scope>
    <source>
        <strain evidence="1">GSM-AAB239-AS_SAM_17_03QT</strain>
    </source>
</reference>
<keyword evidence="2" id="KW-1185">Reference proteome</keyword>
<accession>A0AAX6EAT5</accession>